<name>A0A6J7QCB4_9ZZZZ</name>
<proteinExistence type="predicted"/>
<dbReference type="PANTHER" id="PTHR30250:SF11">
    <property type="entry name" value="O-ANTIGEN TRANSPORTER-RELATED"/>
    <property type="match status" value="1"/>
</dbReference>
<evidence type="ECO:0000256" key="5">
    <source>
        <dbReference type="ARBA" id="ARBA00023136"/>
    </source>
</evidence>
<evidence type="ECO:0000313" key="7">
    <source>
        <dbReference type="EMBL" id="CAB4932832.1"/>
    </source>
</evidence>
<dbReference type="EMBL" id="CAFBNF010000021">
    <property type="protein sequence ID" value="CAB4932832.1"/>
    <property type="molecule type" value="Genomic_DNA"/>
</dbReference>
<keyword evidence="3 6" id="KW-0812">Transmembrane</keyword>
<sequence length="460" mass="47187">MTRSLIGLVDLIDLIDLITPAPSHSVRRRVRTGAPQIGSAGRIIMSRTRTRALLSGSVLVAAGLAVAQVLAYLLNLVAARVLGPQQFGAFAALMSVMLIAGTVGLGLQAASSKRLVASNESDRAATANGLLRFGVKVALLLGAVVLLASPLVSAVLRLDSVWLAVLVAGTIAIFTLGGAQLGVAQGAERFGRLGSLYGSVQLCRSIGAIGGAVLGHTLAGTLAGLLLGTAAGVAVGQFIVAPLVSSPALPVPSIGPETWHASHALLALFVLTNMDVLMARFFLTADQAGLYAVGVLIAKVAFFLPQFVIVTAFPTMSRQQDRRSVLFAAGVTAMIGLTVTVVVAAAGPLVVAMVGGSQYQELNSEAWLFAAEGALFAVAQVLLYGQVARGNRWAVVFLWAAGLVFLVSVAAGPHDAVLTLVVTAVLVALAVVIAGIVSTVLARRSVAPLTLSEIGEFLEQ</sequence>
<feature type="transmembrane region" description="Helical" evidence="6">
    <location>
        <begin position="366"/>
        <end position="385"/>
    </location>
</feature>
<evidence type="ECO:0000256" key="6">
    <source>
        <dbReference type="SAM" id="Phobius"/>
    </source>
</evidence>
<feature type="transmembrane region" description="Helical" evidence="6">
    <location>
        <begin position="196"/>
        <end position="216"/>
    </location>
</feature>
<dbReference type="AlphaFoldDB" id="A0A6J7QCB4"/>
<keyword evidence="2" id="KW-1003">Cell membrane</keyword>
<feature type="transmembrane region" description="Helical" evidence="6">
    <location>
        <begin position="289"/>
        <end position="313"/>
    </location>
</feature>
<organism evidence="8">
    <name type="scientific">freshwater metagenome</name>
    <dbReference type="NCBI Taxonomy" id="449393"/>
    <lineage>
        <taxon>unclassified sequences</taxon>
        <taxon>metagenomes</taxon>
        <taxon>ecological metagenomes</taxon>
    </lineage>
</organism>
<evidence type="ECO:0000313" key="8">
    <source>
        <dbReference type="EMBL" id="CAB5011954.1"/>
    </source>
</evidence>
<protein>
    <submittedName>
        <fullName evidence="8">Unannotated protein</fullName>
    </submittedName>
</protein>
<feature type="transmembrane region" description="Helical" evidence="6">
    <location>
        <begin position="325"/>
        <end position="354"/>
    </location>
</feature>
<dbReference type="InterPro" id="IPR002797">
    <property type="entry name" value="Polysacc_synth"/>
</dbReference>
<feature type="transmembrane region" description="Helical" evidence="6">
    <location>
        <begin position="264"/>
        <end position="283"/>
    </location>
</feature>
<keyword evidence="5 6" id="KW-0472">Membrane</keyword>
<evidence type="ECO:0000256" key="2">
    <source>
        <dbReference type="ARBA" id="ARBA00022475"/>
    </source>
</evidence>
<evidence type="ECO:0000256" key="4">
    <source>
        <dbReference type="ARBA" id="ARBA00022989"/>
    </source>
</evidence>
<feature type="transmembrane region" description="Helical" evidence="6">
    <location>
        <begin position="222"/>
        <end position="244"/>
    </location>
</feature>
<feature type="transmembrane region" description="Helical" evidence="6">
    <location>
        <begin position="392"/>
        <end position="411"/>
    </location>
</feature>
<dbReference type="Pfam" id="PF01943">
    <property type="entry name" value="Polysacc_synt"/>
    <property type="match status" value="1"/>
</dbReference>
<accession>A0A6J7QCB4</accession>
<reference evidence="8" key="1">
    <citation type="submission" date="2020-05" db="EMBL/GenBank/DDBJ databases">
        <authorList>
            <person name="Chiriac C."/>
            <person name="Salcher M."/>
            <person name="Ghai R."/>
            <person name="Kavagutti S V."/>
        </authorList>
    </citation>
    <scope>NUCLEOTIDE SEQUENCE</scope>
</reference>
<keyword evidence="4 6" id="KW-1133">Transmembrane helix</keyword>
<dbReference type="GO" id="GO:0005886">
    <property type="term" value="C:plasma membrane"/>
    <property type="evidence" value="ECO:0007669"/>
    <property type="project" value="UniProtKB-SubCell"/>
</dbReference>
<feature type="transmembrane region" description="Helical" evidence="6">
    <location>
        <begin position="161"/>
        <end position="184"/>
    </location>
</feature>
<comment type="subcellular location">
    <subcellularLocation>
        <location evidence="1">Cell membrane</location>
        <topology evidence="1">Multi-pass membrane protein</topology>
    </subcellularLocation>
</comment>
<feature type="transmembrane region" description="Helical" evidence="6">
    <location>
        <begin position="130"/>
        <end position="149"/>
    </location>
</feature>
<evidence type="ECO:0000256" key="3">
    <source>
        <dbReference type="ARBA" id="ARBA00022692"/>
    </source>
</evidence>
<dbReference type="EMBL" id="CAFBOZ010000184">
    <property type="protein sequence ID" value="CAB5011954.1"/>
    <property type="molecule type" value="Genomic_DNA"/>
</dbReference>
<dbReference type="InterPro" id="IPR050833">
    <property type="entry name" value="Poly_Biosynth_Transport"/>
</dbReference>
<dbReference type="PANTHER" id="PTHR30250">
    <property type="entry name" value="PST FAMILY PREDICTED COLANIC ACID TRANSPORTER"/>
    <property type="match status" value="1"/>
</dbReference>
<feature type="transmembrane region" description="Helical" evidence="6">
    <location>
        <begin position="417"/>
        <end position="442"/>
    </location>
</feature>
<gene>
    <name evidence="7" type="ORF">UFOPK3773_00351</name>
    <name evidence="8" type="ORF">UFOPK3992_01272</name>
</gene>
<feature type="transmembrane region" description="Helical" evidence="6">
    <location>
        <begin position="86"/>
        <end position="109"/>
    </location>
</feature>
<feature type="transmembrane region" description="Helical" evidence="6">
    <location>
        <begin position="52"/>
        <end position="74"/>
    </location>
</feature>
<evidence type="ECO:0000256" key="1">
    <source>
        <dbReference type="ARBA" id="ARBA00004651"/>
    </source>
</evidence>